<evidence type="ECO:0000256" key="6">
    <source>
        <dbReference type="ARBA" id="ARBA00023069"/>
    </source>
</evidence>
<evidence type="ECO:0000256" key="8">
    <source>
        <dbReference type="ARBA" id="ARBA00024433"/>
    </source>
</evidence>
<keyword evidence="4" id="KW-0433">Leucine-rich repeat</keyword>
<dbReference type="SUPFAM" id="SSF52075">
    <property type="entry name" value="Outer arm dynein light chain 1"/>
    <property type="match status" value="1"/>
</dbReference>
<comment type="subcellular location">
    <subcellularLocation>
        <location evidence="2">Cell projection</location>
        <location evidence="2">Cilium</location>
    </subcellularLocation>
</comment>
<dbReference type="AlphaFoldDB" id="A0A7M7QKC5"/>
<keyword evidence="7" id="KW-0966">Cell projection</keyword>
<protein>
    <recommendedName>
        <fullName evidence="8">Dynein axonemal assembly factor 1 homolog</fullName>
    </recommendedName>
</protein>
<dbReference type="Pfam" id="PF14580">
    <property type="entry name" value="LRR_9"/>
    <property type="match status" value="1"/>
</dbReference>
<dbReference type="PANTHER" id="PTHR45973:SF9">
    <property type="entry name" value="LEUCINE-RICH REPEAT-CONTAINING PROTEIN 46"/>
    <property type="match status" value="1"/>
</dbReference>
<accession>A0A7M7QKC5</accession>
<dbReference type="SMART" id="SM00365">
    <property type="entry name" value="LRR_SD22"/>
    <property type="match status" value="5"/>
</dbReference>
<evidence type="ECO:0000313" key="10">
    <source>
        <dbReference type="Proteomes" id="UP000002358"/>
    </source>
</evidence>
<dbReference type="RefSeq" id="XP_031788734.1">
    <property type="nucleotide sequence ID" value="XM_031932874.1"/>
</dbReference>
<comment type="function">
    <text evidence="1">Cilium-specific protein required for cilia structures.</text>
</comment>
<dbReference type="Gene3D" id="3.80.10.10">
    <property type="entry name" value="Ribonuclease Inhibitor"/>
    <property type="match status" value="2"/>
</dbReference>
<evidence type="ECO:0000256" key="2">
    <source>
        <dbReference type="ARBA" id="ARBA00004138"/>
    </source>
</evidence>
<keyword evidence="5" id="KW-0677">Repeat</keyword>
<reference evidence="9" key="1">
    <citation type="submission" date="2021-01" db="UniProtKB">
        <authorList>
            <consortium name="EnsemblMetazoa"/>
        </authorList>
    </citation>
    <scope>IDENTIFICATION</scope>
</reference>
<dbReference type="GO" id="GO:0035082">
    <property type="term" value="P:axoneme assembly"/>
    <property type="evidence" value="ECO:0007669"/>
    <property type="project" value="TreeGrafter"/>
</dbReference>
<keyword evidence="6" id="KW-0969">Cilium</keyword>
<dbReference type="OrthoDB" id="1904536at2759"/>
<evidence type="ECO:0000256" key="1">
    <source>
        <dbReference type="ARBA" id="ARBA00003843"/>
    </source>
</evidence>
<dbReference type="EnsemblMetazoa" id="XM_031932874">
    <property type="protein sequence ID" value="XP_031788734"/>
    <property type="gene ID" value="LOC103317585"/>
</dbReference>
<dbReference type="PANTHER" id="PTHR45973">
    <property type="entry name" value="PROTEIN PHOSPHATASE 1 REGULATORY SUBUNIT SDS22-RELATED"/>
    <property type="match status" value="1"/>
</dbReference>
<evidence type="ECO:0000256" key="7">
    <source>
        <dbReference type="ARBA" id="ARBA00023273"/>
    </source>
</evidence>
<dbReference type="FunFam" id="3.80.10.10:FF:000166">
    <property type="entry name" value="Dynein assembly factor 1, axonemal"/>
    <property type="match status" value="1"/>
</dbReference>
<comment type="similarity">
    <text evidence="3">Belongs to the DNAAF1 family.</text>
</comment>
<evidence type="ECO:0000313" key="9">
    <source>
        <dbReference type="EnsemblMetazoa" id="XP_031788734"/>
    </source>
</evidence>
<evidence type="ECO:0000256" key="5">
    <source>
        <dbReference type="ARBA" id="ARBA00022737"/>
    </source>
</evidence>
<dbReference type="InterPro" id="IPR032675">
    <property type="entry name" value="LRR_dom_sf"/>
</dbReference>
<evidence type="ECO:0000256" key="4">
    <source>
        <dbReference type="ARBA" id="ARBA00022614"/>
    </source>
</evidence>
<dbReference type="GeneID" id="103317585"/>
<evidence type="ECO:0000256" key="3">
    <source>
        <dbReference type="ARBA" id="ARBA00006453"/>
    </source>
</evidence>
<proteinExistence type="inferred from homology"/>
<organism evidence="9 10">
    <name type="scientific">Nasonia vitripennis</name>
    <name type="common">Parasitic wasp</name>
    <dbReference type="NCBI Taxonomy" id="7425"/>
    <lineage>
        <taxon>Eukaryota</taxon>
        <taxon>Metazoa</taxon>
        <taxon>Ecdysozoa</taxon>
        <taxon>Arthropoda</taxon>
        <taxon>Hexapoda</taxon>
        <taxon>Insecta</taxon>
        <taxon>Pterygota</taxon>
        <taxon>Neoptera</taxon>
        <taxon>Endopterygota</taxon>
        <taxon>Hymenoptera</taxon>
        <taxon>Apocrita</taxon>
        <taxon>Proctotrupomorpha</taxon>
        <taxon>Chalcidoidea</taxon>
        <taxon>Pteromalidae</taxon>
        <taxon>Pteromalinae</taxon>
        <taxon>Nasonia</taxon>
    </lineage>
</organism>
<dbReference type="InterPro" id="IPR001611">
    <property type="entry name" value="Leu-rich_rpt"/>
</dbReference>
<dbReference type="GO" id="GO:0005930">
    <property type="term" value="C:axoneme"/>
    <property type="evidence" value="ECO:0007669"/>
    <property type="project" value="TreeGrafter"/>
</dbReference>
<keyword evidence="10" id="KW-1185">Reference proteome</keyword>
<dbReference type="PROSITE" id="PS51450">
    <property type="entry name" value="LRR"/>
    <property type="match status" value="5"/>
</dbReference>
<dbReference type="Proteomes" id="UP000002358">
    <property type="component" value="Unassembled WGS sequence"/>
</dbReference>
<dbReference type="GO" id="GO:0070840">
    <property type="term" value="F:dynein complex binding"/>
    <property type="evidence" value="ECO:0007669"/>
    <property type="project" value="TreeGrafter"/>
</dbReference>
<dbReference type="InParanoid" id="A0A7M7QKC5"/>
<name>A0A7M7QKC5_NASVI</name>
<dbReference type="InterPro" id="IPR050576">
    <property type="entry name" value="Cilia_flagella_integrity"/>
</dbReference>
<sequence length="281" mass="32934">MDDSKNNSVVKHNILNCQEKVLKSIEKQLDSKLFRAEIYNQIKKTVDSRSSEKHQKEICLFNKKNEIRMSEDLIKKHCREHKLYETPSLNDVLYLHYKGYSFIENLENYTGLKCLWLENNCIQAIKNLDNQIQLRCLFLHHNLIKKIENLEHLKKLDTLNISYNLISKIENLGSLKNLNSLNVSHNYLQNAEDIEHVRVLDSVSILDISYNRIDDLQVISFLGLMKSLRVLKLVGNPVIKKIKAYRKCVIAECPNLQYLDDKPIFAKDRECEEMTVNVVFI</sequence>
<dbReference type="KEGG" id="nvi:103317585"/>
<dbReference type="SMR" id="A0A7M7QKC5"/>